<reference evidence="2" key="1">
    <citation type="submission" date="2019-10" db="EMBL/GenBank/DDBJ databases">
        <authorList>
            <consortium name="Genoscope - CEA"/>
            <person name="William W."/>
        </authorList>
    </citation>
    <scope>NUCLEOTIDE SEQUENCE [LARGE SCALE GENOMIC DNA]</scope>
    <source>
        <strain evidence="2">BBR_PRJEB10994</strain>
    </source>
</reference>
<feature type="compositionally biased region" description="Basic and acidic residues" evidence="1">
    <location>
        <begin position="29"/>
        <end position="48"/>
    </location>
</feature>
<organism evidence="2 3">
    <name type="scientific">Planktothrix paucivesiculata PCC 9631</name>
    <dbReference type="NCBI Taxonomy" id="671071"/>
    <lineage>
        <taxon>Bacteria</taxon>
        <taxon>Bacillati</taxon>
        <taxon>Cyanobacteriota</taxon>
        <taxon>Cyanophyceae</taxon>
        <taxon>Oscillatoriophycideae</taxon>
        <taxon>Oscillatoriales</taxon>
        <taxon>Microcoleaceae</taxon>
        <taxon>Planktothrix</taxon>
    </lineage>
</organism>
<sequence length="48" mass="5456">METKRTYIVIGIEGGSLKYRGKKPSVQKKSSDLERKTEGNLKNCKVQE</sequence>
<accession>A0A7Z9BSR1</accession>
<comment type="caution">
    <text evidence="2">The sequence shown here is derived from an EMBL/GenBank/DDBJ whole genome shotgun (WGS) entry which is preliminary data.</text>
</comment>
<evidence type="ECO:0000313" key="3">
    <source>
        <dbReference type="Proteomes" id="UP000182190"/>
    </source>
</evidence>
<dbReference type="AlphaFoldDB" id="A0A7Z9BSR1"/>
<feature type="region of interest" description="Disordered" evidence="1">
    <location>
        <begin position="20"/>
        <end position="48"/>
    </location>
</feature>
<proteinExistence type="predicted"/>
<protein>
    <submittedName>
        <fullName evidence="2">Uncharacterized protein</fullName>
    </submittedName>
</protein>
<dbReference type="EMBL" id="CZCS02000204">
    <property type="protein sequence ID" value="VXD22064.1"/>
    <property type="molecule type" value="Genomic_DNA"/>
</dbReference>
<name>A0A7Z9BSR1_9CYAN</name>
<keyword evidence="3" id="KW-1185">Reference proteome</keyword>
<gene>
    <name evidence="2" type="ORF">PL9631_620013</name>
</gene>
<evidence type="ECO:0000256" key="1">
    <source>
        <dbReference type="SAM" id="MobiDB-lite"/>
    </source>
</evidence>
<evidence type="ECO:0000313" key="2">
    <source>
        <dbReference type="EMBL" id="VXD22064.1"/>
    </source>
</evidence>
<dbReference type="Proteomes" id="UP000182190">
    <property type="component" value="Unassembled WGS sequence"/>
</dbReference>